<dbReference type="AlphaFoldDB" id="A0A7D5E8L0"/>
<dbReference type="Proteomes" id="UP000509594">
    <property type="component" value="Chromosome"/>
</dbReference>
<dbReference type="GO" id="GO:0006457">
    <property type="term" value="P:protein folding"/>
    <property type="evidence" value="ECO:0007669"/>
    <property type="project" value="InterPro"/>
</dbReference>
<dbReference type="GO" id="GO:0051087">
    <property type="term" value="F:protein-folding chaperone binding"/>
    <property type="evidence" value="ECO:0007669"/>
    <property type="project" value="InterPro"/>
</dbReference>
<dbReference type="GO" id="GO:0051082">
    <property type="term" value="F:unfolded protein binding"/>
    <property type="evidence" value="ECO:0007669"/>
    <property type="project" value="TreeGrafter"/>
</dbReference>
<keyword evidence="12" id="KW-1185">Reference proteome</keyword>
<dbReference type="RefSeq" id="WP_176965535.1">
    <property type="nucleotide sequence ID" value="NZ_CP058215.1"/>
</dbReference>
<evidence type="ECO:0000256" key="5">
    <source>
        <dbReference type="ARBA" id="ARBA00023016"/>
    </source>
</evidence>
<dbReference type="GO" id="GO:0005737">
    <property type="term" value="C:cytoplasm"/>
    <property type="evidence" value="ECO:0007669"/>
    <property type="project" value="UniProtKB-SubCell"/>
</dbReference>
<dbReference type="PANTHER" id="PTHR21237:SF23">
    <property type="entry name" value="GRPE PROTEIN HOMOLOG, MITOCHONDRIAL"/>
    <property type="match status" value="1"/>
</dbReference>
<dbReference type="PRINTS" id="PR00773">
    <property type="entry name" value="GRPEPROTEIN"/>
</dbReference>
<reference evidence="11 12" key="1">
    <citation type="submission" date="2020-06" db="EMBL/GenBank/DDBJ databases">
        <title>Methanolobus halotolerans sp. nov., isolated from a saline lake Tus in Siberia.</title>
        <authorList>
            <person name="Shen Y."/>
            <person name="Chen S.-C."/>
            <person name="Lai M.-C."/>
            <person name="Huang H.-H."/>
            <person name="Chiu H.-H."/>
            <person name="Tang S.-L."/>
            <person name="Rogozin D.Y."/>
            <person name="Degermendzhy A.G."/>
        </authorList>
    </citation>
    <scope>NUCLEOTIDE SEQUENCE [LARGE SCALE GENOMIC DNA]</scope>
    <source>
        <strain evidence="11 12">DSM 21339</strain>
    </source>
</reference>
<keyword evidence="5 7" id="KW-0346">Stress response</keyword>
<comment type="subunit">
    <text evidence="3 7">Homodimer.</text>
</comment>
<dbReference type="NCBIfam" id="NF010750">
    <property type="entry name" value="PRK14153.1"/>
    <property type="match status" value="1"/>
</dbReference>
<evidence type="ECO:0000256" key="6">
    <source>
        <dbReference type="ARBA" id="ARBA00023186"/>
    </source>
</evidence>
<evidence type="ECO:0000256" key="9">
    <source>
        <dbReference type="SAM" id="Coils"/>
    </source>
</evidence>
<dbReference type="Pfam" id="PF01025">
    <property type="entry name" value="GrpE"/>
    <property type="match status" value="1"/>
</dbReference>
<feature type="coiled-coil region" evidence="9">
    <location>
        <begin position="29"/>
        <end position="86"/>
    </location>
</feature>
<protein>
    <recommendedName>
        <fullName evidence="7">Protein GrpE</fullName>
    </recommendedName>
    <alternativeName>
        <fullName evidence="7">HSP-70 cofactor</fullName>
    </alternativeName>
</protein>
<evidence type="ECO:0000256" key="2">
    <source>
        <dbReference type="ARBA" id="ARBA00009054"/>
    </source>
</evidence>
<evidence type="ECO:0000256" key="4">
    <source>
        <dbReference type="ARBA" id="ARBA00022490"/>
    </source>
</evidence>
<dbReference type="PANTHER" id="PTHR21237">
    <property type="entry name" value="GRPE PROTEIN"/>
    <property type="match status" value="1"/>
</dbReference>
<dbReference type="InterPro" id="IPR009012">
    <property type="entry name" value="GrpE_head"/>
</dbReference>
<dbReference type="GO" id="GO:0000774">
    <property type="term" value="F:adenyl-nucleotide exchange factor activity"/>
    <property type="evidence" value="ECO:0007669"/>
    <property type="project" value="InterPro"/>
</dbReference>
<dbReference type="InterPro" id="IPR013805">
    <property type="entry name" value="GrpE_CC"/>
</dbReference>
<comment type="similarity">
    <text evidence="2 7 8">Belongs to the GrpE family.</text>
</comment>
<dbReference type="CDD" id="cd00446">
    <property type="entry name" value="GrpE"/>
    <property type="match status" value="1"/>
</dbReference>
<feature type="region of interest" description="Disordered" evidence="10">
    <location>
        <begin position="1"/>
        <end position="27"/>
    </location>
</feature>
<dbReference type="SUPFAM" id="SSF58014">
    <property type="entry name" value="Coiled-coil domain of nucleotide exchange factor GrpE"/>
    <property type="match status" value="1"/>
</dbReference>
<keyword evidence="4 7" id="KW-0963">Cytoplasm</keyword>
<comment type="subcellular location">
    <subcellularLocation>
        <location evidence="1 7">Cytoplasm</location>
    </subcellularLocation>
</comment>
<dbReference type="Gene3D" id="2.30.22.10">
    <property type="entry name" value="Head domain of nucleotide exchange factor GrpE"/>
    <property type="match status" value="1"/>
</dbReference>
<evidence type="ECO:0000256" key="3">
    <source>
        <dbReference type="ARBA" id="ARBA00011738"/>
    </source>
</evidence>
<keyword evidence="6 7" id="KW-0143">Chaperone</keyword>
<dbReference type="GO" id="GO:0042803">
    <property type="term" value="F:protein homodimerization activity"/>
    <property type="evidence" value="ECO:0007669"/>
    <property type="project" value="InterPro"/>
</dbReference>
<dbReference type="InterPro" id="IPR000740">
    <property type="entry name" value="GrpE"/>
</dbReference>
<evidence type="ECO:0000256" key="10">
    <source>
        <dbReference type="SAM" id="MobiDB-lite"/>
    </source>
</evidence>
<dbReference type="OrthoDB" id="372230at2157"/>
<name>A0A7D5E8L0_9EURY</name>
<dbReference type="EMBL" id="CP058215">
    <property type="protein sequence ID" value="QLC50479.1"/>
    <property type="molecule type" value="Genomic_DNA"/>
</dbReference>
<evidence type="ECO:0000256" key="7">
    <source>
        <dbReference type="HAMAP-Rule" id="MF_01151"/>
    </source>
</evidence>
<evidence type="ECO:0000313" key="12">
    <source>
        <dbReference type="Proteomes" id="UP000509594"/>
    </source>
</evidence>
<proteinExistence type="inferred from homology"/>
<evidence type="ECO:0000256" key="8">
    <source>
        <dbReference type="RuleBase" id="RU004478"/>
    </source>
</evidence>
<sequence>MDKEPENSGDLGSETANPAKDECPAEDEAAQLREKLLRLTAEFDNFRKRSIREREEYRKFAVEQIITELLEVYDNFERAIESAKQTDDIESVVKGVEMVFKQFTSILEKEGLQKIECHGEEFDPNLHEAIMHVEHPEHEEGKVVNVCKPGYYLHTKVIRPAMVAVSKKPDEEEKNSSK</sequence>
<dbReference type="HAMAP" id="MF_01151">
    <property type="entry name" value="GrpE"/>
    <property type="match status" value="1"/>
</dbReference>
<dbReference type="GeneID" id="55821938"/>
<gene>
    <name evidence="7 11" type="primary">grpE</name>
    <name evidence="11" type="ORF">HWN40_09645</name>
</gene>
<evidence type="ECO:0000313" key="11">
    <source>
        <dbReference type="EMBL" id="QLC50479.1"/>
    </source>
</evidence>
<comment type="function">
    <text evidence="7">Participates actively in the response to hyperosmotic and heat shock by preventing the aggregation of stress-denatured proteins, in association with DnaK and GrpE. It is the nucleotide exchange factor for DnaK and may function as a thermosensor. Unfolded proteins bind initially to DnaJ; upon interaction with the DnaJ-bound protein, DnaK hydrolyzes its bound ATP, resulting in the formation of a stable complex. GrpE releases ADP from DnaK; ATP binding to DnaK triggers the release of the substrate protein, thus completing the reaction cycle. Several rounds of ATP-dependent interactions between DnaJ, DnaK and GrpE are required for fully efficient folding.</text>
</comment>
<dbReference type="FunFam" id="2.30.22.10:FF:000001">
    <property type="entry name" value="Protein GrpE"/>
    <property type="match status" value="1"/>
</dbReference>
<keyword evidence="9" id="KW-0175">Coiled coil</keyword>
<dbReference type="KEGG" id="mzi:HWN40_09645"/>
<accession>A0A7D5E8L0</accession>
<dbReference type="NCBIfam" id="NF010738">
    <property type="entry name" value="PRK14140.1"/>
    <property type="match status" value="1"/>
</dbReference>
<dbReference type="SUPFAM" id="SSF51064">
    <property type="entry name" value="Head domain of nucleotide exchange factor GrpE"/>
    <property type="match status" value="1"/>
</dbReference>
<evidence type="ECO:0000256" key="1">
    <source>
        <dbReference type="ARBA" id="ARBA00004496"/>
    </source>
</evidence>
<organism evidence="11 12">
    <name type="scientific">Methanolobus zinderi</name>
    <dbReference type="NCBI Taxonomy" id="536044"/>
    <lineage>
        <taxon>Archaea</taxon>
        <taxon>Methanobacteriati</taxon>
        <taxon>Methanobacteriota</taxon>
        <taxon>Stenosarchaea group</taxon>
        <taxon>Methanomicrobia</taxon>
        <taxon>Methanosarcinales</taxon>
        <taxon>Methanosarcinaceae</taxon>
        <taxon>Methanolobus</taxon>
    </lineage>
</organism>
<dbReference type="Gene3D" id="3.90.20.20">
    <property type="match status" value="1"/>
</dbReference>